<keyword evidence="1" id="KW-0472">Membrane</keyword>
<keyword evidence="1" id="KW-0812">Transmembrane</keyword>
<dbReference type="Proteomes" id="UP000593932">
    <property type="component" value="Chromosome"/>
</dbReference>
<evidence type="ECO:0000313" key="2">
    <source>
        <dbReference type="EMBL" id="QOW23040.1"/>
    </source>
</evidence>
<dbReference type="EMBL" id="CP063657">
    <property type="protein sequence ID" value="QOW23040.1"/>
    <property type="molecule type" value="Genomic_DNA"/>
</dbReference>
<sequence>MNETATTSPRRGHLVSTTAMLIAVGVFILIAGVLYYVGLSQGRKELATQKVHYEQQIEQGNQTLGAARADLAKVQNRNHLMRARVDLYRTAVDLDQRNFGIANTRLHEAADSLGQIQKDAGGIDLARVATLKDSIESNDFTVAADLESQRANVLDFAAQLDAIAADAELDVK</sequence>
<organism evidence="2 3">
    <name type="scientific">Novilysobacter avium</name>
    <dbReference type="NCBI Taxonomy" id="2781023"/>
    <lineage>
        <taxon>Bacteria</taxon>
        <taxon>Pseudomonadati</taxon>
        <taxon>Pseudomonadota</taxon>
        <taxon>Gammaproteobacteria</taxon>
        <taxon>Lysobacterales</taxon>
        <taxon>Lysobacteraceae</taxon>
        <taxon>Novilysobacter</taxon>
    </lineage>
</organism>
<proteinExistence type="predicted"/>
<evidence type="ECO:0000313" key="3">
    <source>
        <dbReference type="Proteomes" id="UP000593932"/>
    </source>
</evidence>
<keyword evidence="1" id="KW-1133">Transmembrane helix</keyword>
<gene>
    <name evidence="2" type="ORF">INQ42_05655</name>
</gene>
<name>A0A7S6UML6_9GAMM</name>
<dbReference type="RefSeq" id="WP_194035518.1">
    <property type="nucleotide sequence ID" value="NZ_CP063657.1"/>
</dbReference>
<accession>A0A7S6UML6</accession>
<reference evidence="2 3" key="1">
    <citation type="submission" date="2020-10" db="EMBL/GenBank/DDBJ databases">
        <title>complete genome sequencing of Lysobacter sp. H23M41.</title>
        <authorList>
            <person name="Bae J.-W."/>
            <person name="Lee S.-Y."/>
        </authorList>
    </citation>
    <scope>NUCLEOTIDE SEQUENCE [LARGE SCALE GENOMIC DNA]</scope>
    <source>
        <strain evidence="2 3">H23M41</strain>
    </source>
</reference>
<feature type="transmembrane region" description="Helical" evidence="1">
    <location>
        <begin position="12"/>
        <end position="37"/>
    </location>
</feature>
<protein>
    <submittedName>
        <fullName evidence="2">Uncharacterized protein</fullName>
    </submittedName>
</protein>
<keyword evidence="3" id="KW-1185">Reference proteome</keyword>
<evidence type="ECO:0000256" key="1">
    <source>
        <dbReference type="SAM" id="Phobius"/>
    </source>
</evidence>